<name>A0A8J4GBT2_9CHLO</name>
<dbReference type="AlphaFoldDB" id="A0A8J4GBT2"/>
<evidence type="ECO:0000313" key="2">
    <source>
        <dbReference type="Proteomes" id="UP000722791"/>
    </source>
</evidence>
<proteinExistence type="predicted"/>
<protein>
    <submittedName>
        <fullName evidence="1">Uncharacterized protein</fullName>
    </submittedName>
</protein>
<dbReference type="EMBL" id="BNCQ01000014">
    <property type="protein sequence ID" value="GIM03842.1"/>
    <property type="molecule type" value="Genomic_DNA"/>
</dbReference>
<gene>
    <name evidence="1" type="ORF">Vretimale_8518</name>
</gene>
<accession>A0A8J4GBT2</accession>
<reference evidence="1" key="1">
    <citation type="journal article" date="2021" name="Proc. Natl. Acad. Sci. U.S.A.">
        <title>Three genomes in the algal genus Volvox reveal the fate of a haploid sex-determining region after a transition to homothallism.</title>
        <authorList>
            <person name="Yamamoto K."/>
            <person name="Hamaji T."/>
            <person name="Kawai-Toyooka H."/>
            <person name="Matsuzaki R."/>
            <person name="Takahashi F."/>
            <person name="Nishimura Y."/>
            <person name="Kawachi M."/>
            <person name="Noguchi H."/>
            <person name="Minakuchi Y."/>
            <person name="Umen J.G."/>
            <person name="Toyoda A."/>
            <person name="Nozaki H."/>
        </authorList>
    </citation>
    <scope>NUCLEOTIDE SEQUENCE</scope>
    <source>
        <strain evidence="1">NIES-3785</strain>
    </source>
</reference>
<organism evidence="1 2">
    <name type="scientific">Volvox reticuliferus</name>
    <dbReference type="NCBI Taxonomy" id="1737510"/>
    <lineage>
        <taxon>Eukaryota</taxon>
        <taxon>Viridiplantae</taxon>
        <taxon>Chlorophyta</taxon>
        <taxon>core chlorophytes</taxon>
        <taxon>Chlorophyceae</taxon>
        <taxon>CS clade</taxon>
        <taxon>Chlamydomonadales</taxon>
        <taxon>Volvocaceae</taxon>
        <taxon>Volvox</taxon>
    </lineage>
</organism>
<sequence length="129" mass="13717">MLPEPLLPHAVSSNRWPAVPHVRGQLITRPAAALRLLRLPDFGLRHCFLELLAATPYLYVGKSAASLPATSASAAAEAAADRASSNCSYGVVGDTAKPPSFRICFNVSCKGTMTSSKSINTTTSSRMWI</sequence>
<comment type="caution">
    <text evidence="1">The sequence shown here is derived from an EMBL/GenBank/DDBJ whole genome shotgun (WGS) entry which is preliminary data.</text>
</comment>
<evidence type="ECO:0000313" key="1">
    <source>
        <dbReference type="EMBL" id="GIM03842.1"/>
    </source>
</evidence>
<dbReference type="Proteomes" id="UP000722791">
    <property type="component" value="Unassembled WGS sequence"/>
</dbReference>